<proteinExistence type="predicted"/>
<dbReference type="GO" id="GO:0052689">
    <property type="term" value="F:carboxylic ester hydrolase activity"/>
    <property type="evidence" value="ECO:0007669"/>
    <property type="project" value="TreeGrafter"/>
</dbReference>
<gene>
    <name evidence="2" type="ORF">C7B43_07765</name>
</gene>
<dbReference type="Gene3D" id="3.40.50.1820">
    <property type="entry name" value="alpha/beta hydrolase"/>
    <property type="match status" value="1"/>
</dbReference>
<evidence type="ECO:0000259" key="1">
    <source>
        <dbReference type="Pfam" id="PF12697"/>
    </source>
</evidence>
<dbReference type="PANTHER" id="PTHR43265:SF1">
    <property type="entry name" value="ESTERASE ESTD"/>
    <property type="match status" value="1"/>
</dbReference>
<dbReference type="EMBL" id="PXYT01000014">
    <property type="protein sequence ID" value="PSR29678.1"/>
    <property type="molecule type" value="Genomic_DNA"/>
</dbReference>
<evidence type="ECO:0000313" key="2">
    <source>
        <dbReference type="EMBL" id="PSR29678.1"/>
    </source>
</evidence>
<dbReference type="SUPFAM" id="SSF53474">
    <property type="entry name" value="alpha/beta-Hydrolases"/>
    <property type="match status" value="1"/>
</dbReference>
<dbReference type="InterPro" id="IPR053145">
    <property type="entry name" value="AB_hydrolase_Est10"/>
</dbReference>
<organism evidence="2 3">
    <name type="scientific">Sulfobacillus benefaciens</name>
    <dbReference type="NCBI Taxonomy" id="453960"/>
    <lineage>
        <taxon>Bacteria</taxon>
        <taxon>Bacillati</taxon>
        <taxon>Bacillota</taxon>
        <taxon>Clostridia</taxon>
        <taxon>Eubacteriales</taxon>
        <taxon>Clostridiales Family XVII. Incertae Sedis</taxon>
        <taxon>Sulfobacillus</taxon>
    </lineage>
</organism>
<evidence type="ECO:0000313" key="3">
    <source>
        <dbReference type="Proteomes" id="UP000242699"/>
    </source>
</evidence>
<dbReference type="InterPro" id="IPR000073">
    <property type="entry name" value="AB_hydrolase_1"/>
</dbReference>
<protein>
    <recommendedName>
        <fullName evidence="1">AB hydrolase-1 domain-containing protein</fullName>
    </recommendedName>
</protein>
<name>A0A2T2X5F3_9FIRM</name>
<dbReference type="AlphaFoldDB" id="A0A2T2X5F3"/>
<feature type="domain" description="AB hydrolase-1" evidence="1">
    <location>
        <begin position="42"/>
        <end position="288"/>
    </location>
</feature>
<accession>A0A2T2X5F3</accession>
<comment type="caution">
    <text evidence="2">The sequence shown here is derived from an EMBL/GenBank/DDBJ whole genome shotgun (WGS) entry which is preliminary data.</text>
</comment>
<reference evidence="2 3" key="1">
    <citation type="journal article" date="2014" name="BMC Genomics">
        <title>Comparison of environmental and isolate Sulfobacillus genomes reveals diverse carbon, sulfur, nitrogen, and hydrogen metabolisms.</title>
        <authorList>
            <person name="Justice N.B."/>
            <person name="Norman A."/>
            <person name="Brown C.T."/>
            <person name="Singh A."/>
            <person name="Thomas B.C."/>
            <person name="Banfield J.F."/>
        </authorList>
    </citation>
    <scope>NUCLEOTIDE SEQUENCE [LARGE SCALE GENOMIC DNA]</scope>
    <source>
        <strain evidence="2">AMDSBA1</strain>
    </source>
</reference>
<dbReference type="Pfam" id="PF12697">
    <property type="entry name" value="Abhydrolase_6"/>
    <property type="match status" value="1"/>
</dbReference>
<dbReference type="Proteomes" id="UP000242699">
    <property type="component" value="Unassembled WGS sequence"/>
</dbReference>
<dbReference type="PANTHER" id="PTHR43265">
    <property type="entry name" value="ESTERASE ESTD"/>
    <property type="match status" value="1"/>
</dbReference>
<dbReference type="InterPro" id="IPR029058">
    <property type="entry name" value="AB_hydrolase_fold"/>
</dbReference>
<sequence length="322" mass="36074">MGMPSYIDQESFSESGVEIGREPWRLPGTFTLPKGSGPFPCVILVHGSGPQDRNETIGPNQPFRDLAWGLASHRIAVLRYEKRTRIYPDELKNLSSFTIKEETTDDVISAIEFVQDLDTVDNGKIFALGHSLGGFALPRVLSVYPEASAFAGVILLAANARPLDEVMASQMAYLEALPETTDDMREVLESMKAQIELIRSLRQDSHSDVAPFNVPASYWIDLQTYRPVETLCDTRVPALILQGESDYQVMMDRDFRQWQEKSRSCSQLTCRSYPGLHHLFMPSPTPVATPRAYAAPDHVDSRVVGDIVRWIETGQIFSDNVH</sequence>